<keyword evidence="3" id="KW-0378">Hydrolase</keyword>
<evidence type="ECO:0000256" key="6">
    <source>
        <dbReference type="SAM" id="Phobius"/>
    </source>
</evidence>
<dbReference type="InterPro" id="IPR008901">
    <property type="entry name" value="ACER"/>
</dbReference>
<evidence type="ECO:0008006" key="9">
    <source>
        <dbReference type="Google" id="ProtNLM"/>
    </source>
</evidence>
<dbReference type="RefSeq" id="WP_238243273.1">
    <property type="nucleotide sequence ID" value="NZ_BPQP01000018.1"/>
</dbReference>
<comment type="subcellular location">
    <subcellularLocation>
        <location evidence="1">Membrane</location>
        <topology evidence="1">Multi-pass membrane protein</topology>
    </subcellularLocation>
</comment>
<dbReference type="Pfam" id="PF05875">
    <property type="entry name" value="Ceramidase"/>
    <property type="match status" value="1"/>
</dbReference>
<feature type="transmembrane region" description="Helical" evidence="6">
    <location>
        <begin position="78"/>
        <end position="95"/>
    </location>
</feature>
<feature type="transmembrane region" description="Helical" evidence="6">
    <location>
        <begin position="102"/>
        <end position="124"/>
    </location>
</feature>
<evidence type="ECO:0000256" key="5">
    <source>
        <dbReference type="ARBA" id="ARBA00023136"/>
    </source>
</evidence>
<evidence type="ECO:0000256" key="1">
    <source>
        <dbReference type="ARBA" id="ARBA00004141"/>
    </source>
</evidence>
<sequence length="247" mass="26072">MDETWFAPIRAYCERADAGFWAEPLNAVSNGAFLIAAAAAARQERRAEPRDPAALALALLVAIVGIGSFLFHTFAVRWSLLADVIPIAMFIYAYFFLAMRRFFGLGTAAALAVTLLFLAFNAGLEPALDALIGRSVNALSNGSIGYAPAALALLGVGAGLLLPQGCALGPARRRAGLALIAVAALFTVSLGFRTADAALCPRLPAGTHFLWHILNAAVLYALIRTALRYRTRTAAKGSAFLARPSNP</sequence>
<evidence type="ECO:0000313" key="8">
    <source>
        <dbReference type="Proteomes" id="UP001055125"/>
    </source>
</evidence>
<keyword evidence="4 6" id="KW-1133">Transmembrane helix</keyword>
<reference evidence="7" key="2">
    <citation type="submission" date="2021-08" db="EMBL/GenBank/DDBJ databases">
        <authorList>
            <person name="Tani A."/>
            <person name="Ola A."/>
            <person name="Ogura Y."/>
            <person name="Katsura K."/>
            <person name="Hayashi T."/>
        </authorList>
    </citation>
    <scope>NUCLEOTIDE SEQUENCE</scope>
    <source>
        <strain evidence="7">DSM 19015</strain>
    </source>
</reference>
<evidence type="ECO:0000313" key="7">
    <source>
        <dbReference type="EMBL" id="GJD94090.1"/>
    </source>
</evidence>
<keyword evidence="2 6" id="KW-0812">Transmembrane</keyword>
<comment type="caution">
    <text evidence="7">The sequence shown here is derived from an EMBL/GenBank/DDBJ whole genome shotgun (WGS) entry which is preliminary data.</text>
</comment>
<name>A0ABQ4RUN2_9HYPH</name>
<dbReference type="EMBL" id="BPQP01000018">
    <property type="protein sequence ID" value="GJD94090.1"/>
    <property type="molecule type" value="Genomic_DNA"/>
</dbReference>
<reference evidence="7" key="1">
    <citation type="journal article" date="2021" name="Front. Microbiol.">
        <title>Comprehensive Comparative Genomics and Phenotyping of Methylobacterium Species.</title>
        <authorList>
            <person name="Alessa O."/>
            <person name="Ogura Y."/>
            <person name="Fujitani Y."/>
            <person name="Takami H."/>
            <person name="Hayashi T."/>
            <person name="Sahin N."/>
            <person name="Tani A."/>
        </authorList>
    </citation>
    <scope>NUCLEOTIDE SEQUENCE</scope>
    <source>
        <strain evidence="7">DSM 19015</strain>
    </source>
</reference>
<feature type="transmembrane region" description="Helical" evidence="6">
    <location>
        <begin position="205"/>
        <end position="223"/>
    </location>
</feature>
<feature type="transmembrane region" description="Helical" evidence="6">
    <location>
        <begin position="20"/>
        <end position="41"/>
    </location>
</feature>
<keyword evidence="5 6" id="KW-0472">Membrane</keyword>
<feature type="transmembrane region" description="Helical" evidence="6">
    <location>
        <begin position="175"/>
        <end position="193"/>
    </location>
</feature>
<evidence type="ECO:0000256" key="3">
    <source>
        <dbReference type="ARBA" id="ARBA00022801"/>
    </source>
</evidence>
<dbReference type="Proteomes" id="UP001055125">
    <property type="component" value="Unassembled WGS sequence"/>
</dbReference>
<proteinExistence type="predicted"/>
<evidence type="ECO:0000256" key="4">
    <source>
        <dbReference type="ARBA" id="ARBA00022989"/>
    </source>
</evidence>
<protein>
    <recommendedName>
        <fullName evidence="9">Ceramidase</fullName>
    </recommendedName>
</protein>
<accession>A0ABQ4RUN2</accession>
<organism evidence="7 8">
    <name type="scientific">Methylobacterium iners</name>
    <dbReference type="NCBI Taxonomy" id="418707"/>
    <lineage>
        <taxon>Bacteria</taxon>
        <taxon>Pseudomonadati</taxon>
        <taxon>Pseudomonadota</taxon>
        <taxon>Alphaproteobacteria</taxon>
        <taxon>Hyphomicrobiales</taxon>
        <taxon>Methylobacteriaceae</taxon>
        <taxon>Methylobacterium</taxon>
    </lineage>
</organism>
<feature type="transmembrane region" description="Helical" evidence="6">
    <location>
        <begin position="53"/>
        <end position="72"/>
    </location>
</feature>
<evidence type="ECO:0000256" key="2">
    <source>
        <dbReference type="ARBA" id="ARBA00022692"/>
    </source>
</evidence>
<feature type="transmembrane region" description="Helical" evidence="6">
    <location>
        <begin position="144"/>
        <end position="163"/>
    </location>
</feature>
<gene>
    <name evidence="7" type="ORF">OCOJLMKI_1291</name>
</gene>
<keyword evidence="8" id="KW-1185">Reference proteome</keyword>